<evidence type="ECO:0000256" key="7">
    <source>
        <dbReference type="RuleBase" id="RU367016"/>
    </source>
</evidence>
<organism evidence="9 10">
    <name type="scientific">Dyadobacter linearis</name>
    <dbReference type="NCBI Taxonomy" id="2823330"/>
    <lineage>
        <taxon>Bacteria</taxon>
        <taxon>Pseudomonadati</taxon>
        <taxon>Bacteroidota</taxon>
        <taxon>Cytophagia</taxon>
        <taxon>Cytophagales</taxon>
        <taxon>Spirosomataceae</taxon>
        <taxon>Dyadobacter</taxon>
    </lineage>
</organism>
<comment type="caution">
    <text evidence="9">The sequence shown here is derived from an EMBL/GenBank/DDBJ whole genome shotgun (WGS) entry which is preliminary data.</text>
</comment>
<evidence type="ECO:0000256" key="6">
    <source>
        <dbReference type="ARBA" id="ARBA00023136"/>
    </source>
</evidence>
<name>A0ABN7REZ7_9BACT</name>
<evidence type="ECO:0000313" key="9">
    <source>
        <dbReference type="EMBL" id="CAG5074711.1"/>
    </source>
</evidence>
<comment type="similarity">
    <text evidence="2 7">Belongs to the DedA family.</text>
</comment>
<keyword evidence="5 7" id="KW-1133">Transmembrane helix</keyword>
<evidence type="ECO:0000313" key="10">
    <source>
        <dbReference type="Proteomes" id="UP000679725"/>
    </source>
</evidence>
<feature type="transmembrane region" description="Helical" evidence="7">
    <location>
        <begin position="69"/>
        <end position="92"/>
    </location>
</feature>
<feature type="transmembrane region" description="Helical" evidence="7">
    <location>
        <begin position="193"/>
        <end position="210"/>
    </location>
</feature>
<feature type="transmembrane region" description="Helical" evidence="7">
    <location>
        <begin position="27"/>
        <end position="49"/>
    </location>
</feature>
<reference evidence="9 10" key="1">
    <citation type="submission" date="2021-04" db="EMBL/GenBank/DDBJ databases">
        <authorList>
            <person name="Rodrigo-Torres L."/>
            <person name="Arahal R. D."/>
            <person name="Lucena T."/>
        </authorList>
    </citation>
    <scope>NUCLEOTIDE SEQUENCE [LARGE SCALE GENOMIC DNA]</scope>
    <source>
        <strain evidence="9 10">CECT 9623</strain>
    </source>
</reference>
<evidence type="ECO:0000256" key="4">
    <source>
        <dbReference type="ARBA" id="ARBA00022692"/>
    </source>
</evidence>
<comment type="subcellular location">
    <subcellularLocation>
        <location evidence="1 7">Cell membrane</location>
        <topology evidence="1 7">Multi-pass membrane protein</topology>
    </subcellularLocation>
</comment>
<protein>
    <submittedName>
        <fullName evidence="9">Protein DedA</fullName>
    </submittedName>
</protein>
<feature type="domain" description="VTT" evidence="8">
    <location>
        <begin position="49"/>
        <end position="178"/>
    </location>
</feature>
<evidence type="ECO:0000259" key="8">
    <source>
        <dbReference type="Pfam" id="PF09335"/>
    </source>
</evidence>
<sequence length="217" mass="24326">MELLNQIADIFLHLDQHLGRIIEDYGALTYLVLFLIIFIETGVVVMPFLPGDSLLFAAGMMAAKYSESLNIWLIIGLLLIAAILGDTCNYLLGKRFGTQALRTKLFGRPVIKPEHVAHTHSFYEKYGPSTIVIARFVPIVRTLAPFVAGIAVMDYRVFFKYNVIGGMLWVIGLTVAGYFLGSIPLVRDNFEKVIMGIILMSVLPIIWQFFRKNLSPA</sequence>
<dbReference type="InterPro" id="IPR032816">
    <property type="entry name" value="VTT_dom"/>
</dbReference>
<dbReference type="RefSeq" id="WP_215236621.1">
    <property type="nucleotide sequence ID" value="NZ_CAJRAU010000013.1"/>
</dbReference>
<accession>A0ABN7REZ7</accession>
<feature type="transmembrane region" description="Helical" evidence="7">
    <location>
        <begin position="159"/>
        <end position="181"/>
    </location>
</feature>
<keyword evidence="3 7" id="KW-1003">Cell membrane</keyword>
<dbReference type="Pfam" id="PF09335">
    <property type="entry name" value="VTT_dom"/>
    <property type="match status" value="1"/>
</dbReference>
<keyword evidence="10" id="KW-1185">Reference proteome</keyword>
<evidence type="ECO:0000256" key="2">
    <source>
        <dbReference type="ARBA" id="ARBA00010792"/>
    </source>
</evidence>
<evidence type="ECO:0000256" key="5">
    <source>
        <dbReference type="ARBA" id="ARBA00022989"/>
    </source>
</evidence>
<dbReference type="EMBL" id="CAJRAU010000013">
    <property type="protein sequence ID" value="CAG5074711.1"/>
    <property type="molecule type" value="Genomic_DNA"/>
</dbReference>
<dbReference type="Proteomes" id="UP000679725">
    <property type="component" value="Unassembled WGS sequence"/>
</dbReference>
<dbReference type="InterPro" id="IPR032818">
    <property type="entry name" value="DedA-like"/>
</dbReference>
<keyword evidence="4 7" id="KW-0812">Transmembrane</keyword>
<proteinExistence type="inferred from homology"/>
<keyword evidence="6 7" id="KW-0472">Membrane</keyword>
<evidence type="ECO:0000256" key="3">
    <source>
        <dbReference type="ARBA" id="ARBA00022475"/>
    </source>
</evidence>
<dbReference type="PANTHER" id="PTHR30353:SF0">
    <property type="entry name" value="TRANSMEMBRANE PROTEIN"/>
    <property type="match status" value="1"/>
</dbReference>
<dbReference type="PANTHER" id="PTHR30353">
    <property type="entry name" value="INNER MEMBRANE PROTEIN DEDA-RELATED"/>
    <property type="match status" value="1"/>
</dbReference>
<evidence type="ECO:0000256" key="1">
    <source>
        <dbReference type="ARBA" id="ARBA00004651"/>
    </source>
</evidence>
<feature type="transmembrane region" description="Helical" evidence="7">
    <location>
        <begin position="132"/>
        <end position="153"/>
    </location>
</feature>
<gene>
    <name evidence="9" type="primary">dedA_3</name>
    <name evidence="9" type="ORF">DYBT9623_05399</name>
</gene>